<reference evidence="2 3" key="1">
    <citation type="journal article" date="2015" name="Nat. Commun.">
        <title>Outbred genome sequencing and CRISPR/Cas9 gene editing in butterflies.</title>
        <authorList>
            <person name="Li X."/>
            <person name="Fan D."/>
            <person name="Zhang W."/>
            <person name="Liu G."/>
            <person name="Zhang L."/>
            <person name="Zhao L."/>
            <person name="Fang X."/>
            <person name="Chen L."/>
            <person name="Dong Y."/>
            <person name="Chen Y."/>
            <person name="Ding Y."/>
            <person name="Zhao R."/>
            <person name="Feng M."/>
            <person name="Zhu Y."/>
            <person name="Feng Y."/>
            <person name="Jiang X."/>
            <person name="Zhu D."/>
            <person name="Xiang H."/>
            <person name="Feng X."/>
            <person name="Li S."/>
            <person name="Wang J."/>
            <person name="Zhang G."/>
            <person name="Kronforst M.R."/>
            <person name="Wang W."/>
        </authorList>
    </citation>
    <scope>NUCLEOTIDE SEQUENCE [LARGE SCALE GENOMIC DNA]</scope>
    <source>
        <strain evidence="2">Ya'a_city_454_Px</strain>
        <tissue evidence="2">Whole body</tissue>
    </source>
</reference>
<dbReference type="Proteomes" id="UP000053268">
    <property type="component" value="Unassembled WGS sequence"/>
</dbReference>
<keyword evidence="3" id="KW-1185">Reference proteome</keyword>
<evidence type="ECO:0000313" key="2">
    <source>
        <dbReference type="EMBL" id="KPJ05274.1"/>
    </source>
</evidence>
<protein>
    <submittedName>
        <fullName evidence="2">Uncharacterized protein</fullName>
    </submittedName>
</protein>
<evidence type="ECO:0000313" key="3">
    <source>
        <dbReference type="Proteomes" id="UP000053268"/>
    </source>
</evidence>
<gene>
    <name evidence="2" type="ORF">RR46_02029</name>
</gene>
<organism evidence="2 3">
    <name type="scientific">Papilio xuthus</name>
    <name type="common">Asian swallowtail butterfly</name>
    <dbReference type="NCBI Taxonomy" id="66420"/>
    <lineage>
        <taxon>Eukaryota</taxon>
        <taxon>Metazoa</taxon>
        <taxon>Ecdysozoa</taxon>
        <taxon>Arthropoda</taxon>
        <taxon>Hexapoda</taxon>
        <taxon>Insecta</taxon>
        <taxon>Pterygota</taxon>
        <taxon>Neoptera</taxon>
        <taxon>Endopterygota</taxon>
        <taxon>Lepidoptera</taxon>
        <taxon>Glossata</taxon>
        <taxon>Ditrysia</taxon>
        <taxon>Papilionoidea</taxon>
        <taxon>Papilionidae</taxon>
        <taxon>Papilioninae</taxon>
        <taxon>Papilio</taxon>
    </lineage>
</organism>
<evidence type="ECO:0000256" key="1">
    <source>
        <dbReference type="SAM" id="MobiDB-lite"/>
    </source>
</evidence>
<proteinExistence type="predicted"/>
<feature type="region of interest" description="Disordered" evidence="1">
    <location>
        <begin position="52"/>
        <end position="78"/>
    </location>
</feature>
<dbReference type="EMBL" id="KQ458756">
    <property type="protein sequence ID" value="KPJ05274.1"/>
    <property type="molecule type" value="Genomic_DNA"/>
</dbReference>
<dbReference type="AlphaFoldDB" id="A0A194QIP9"/>
<accession>A0A194QIP9</accession>
<name>A0A194QIP9_PAPXU</name>
<sequence length="78" mass="8322">MCEVNPHLASVVDYGLVTANLGASPRHAGLTARRQTAEQAAVSALLRPSALAPHDSRFDPTHTHPAFPAVRRSQTVIN</sequence>